<gene>
    <name evidence="1" type="ORF">GCM10010412_066520</name>
</gene>
<keyword evidence="2" id="KW-1185">Reference proteome</keyword>
<comment type="caution">
    <text evidence="1">The sequence shown here is derived from an EMBL/GenBank/DDBJ whole genome shotgun (WGS) entry which is preliminary data.</text>
</comment>
<sequence>MGGVLGAAHPLSGGAAIDSDSPKPTPCVVGDVEALLWRLNDAFELLYEALTEAVIGIQAGDGAGSGDRLMARCGRRVSS</sequence>
<evidence type="ECO:0000313" key="1">
    <source>
        <dbReference type="EMBL" id="GAA2681652.1"/>
    </source>
</evidence>
<accession>A0ABN3SNW8</accession>
<evidence type="ECO:0000313" key="2">
    <source>
        <dbReference type="Proteomes" id="UP001501666"/>
    </source>
</evidence>
<dbReference type="EMBL" id="BAAATE010000022">
    <property type="protein sequence ID" value="GAA2681652.1"/>
    <property type="molecule type" value="Genomic_DNA"/>
</dbReference>
<protein>
    <submittedName>
        <fullName evidence="1">Uncharacterized protein</fullName>
    </submittedName>
</protein>
<dbReference type="Proteomes" id="UP001501666">
    <property type="component" value="Unassembled WGS sequence"/>
</dbReference>
<organism evidence="1 2">
    <name type="scientific">Nonomuraea recticatena</name>
    <dbReference type="NCBI Taxonomy" id="46178"/>
    <lineage>
        <taxon>Bacteria</taxon>
        <taxon>Bacillati</taxon>
        <taxon>Actinomycetota</taxon>
        <taxon>Actinomycetes</taxon>
        <taxon>Streptosporangiales</taxon>
        <taxon>Streptosporangiaceae</taxon>
        <taxon>Nonomuraea</taxon>
    </lineage>
</organism>
<reference evidence="1 2" key="1">
    <citation type="journal article" date="2019" name="Int. J. Syst. Evol. Microbiol.">
        <title>The Global Catalogue of Microorganisms (GCM) 10K type strain sequencing project: providing services to taxonomists for standard genome sequencing and annotation.</title>
        <authorList>
            <consortium name="The Broad Institute Genomics Platform"/>
            <consortium name="The Broad Institute Genome Sequencing Center for Infectious Disease"/>
            <person name="Wu L."/>
            <person name="Ma J."/>
        </authorList>
    </citation>
    <scope>NUCLEOTIDE SEQUENCE [LARGE SCALE GENOMIC DNA]</scope>
    <source>
        <strain evidence="1 2">JCM 6835</strain>
    </source>
</reference>
<name>A0ABN3SNW8_9ACTN</name>
<proteinExistence type="predicted"/>